<evidence type="ECO:0000313" key="4">
    <source>
        <dbReference type="EMBL" id="GLB87031.1"/>
    </source>
</evidence>
<evidence type="ECO:0000259" key="3">
    <source>
        <dbReference type="Pfam" id="PF00291"/>
    </source>
</evidence>
<dbReference type="EMBL" id="BRXE01000269">
    <property type="protein sequence ID" value="GLB87031.1"/>
    <property type="molecule type" value="Genomic_DNA"/>
</dbReference>
<dbReference type="CDD" id="cd01561">
    <property type="entry name" value="CBS_like"/>
    <property type="match status" value="1"/>
</dbReference>
<dbReference type="PANTHER" id="PTHR10314">
    <property type="entry name" value="CYSTATHIONINE BETA-SYNTHASE"/>
    <property type="match status" value="1"/>
</dbReference>
<dbReference type="Pfam" id="PF00291">
    <property type="entry name" value="PALP"/>
    <property type="match status" value="1"/>
</dbReference>
<dbReference type="InterPro" id="IPR001926">
    <property type="entry name" value="TrpB-like_PALP"/>
</dbReference>
<dbReference type="PROSITE" id="PS00901">
    <property type="entry name" value="CYS_SYNTHASE"/>
    <property type="match status" value="1"/>
</dbReference>
<feature type="domain" description="Tryptophan synthase beta chain-like PALP" evidence="3">
    <location>
        <begin position="57"/>
        <end position="340"/>
    </location>
</feature>
<dbReference type="Gene3D" id="3.40.50.1100">
    <property type="match status" value="2"/>
</dbReference>
<organism evidence="4 5">
    <name type="scientific">Mycobacterium kiyosense</name>
    <dbReference type="NCBI Taxonomy" id="2871094"/>
    <lineage>
        <taxon>Bacteria</taxon>
        <taxon>Bacillati</taxon>
        <taxon>Actinomycetota</taxon>
        <taxon>Actinomycetes</taxon>
        <taxon>Mycobacteriales</taxon>
        <taxon>Mycobacteriaceae</taxon>
        <taxon>Mycobacterium</taxon>
    </lineage>
</organism>
<dbReference type="GO" id="GO:0016765">
    <property type="term" value="F:transferase activity, transferring alkyl or aryl (other than methyl) groups"/>
    <property type="evidence" value="ECO:0007669"/>
    <property type="project" value="UniProtKB-ARBA"/>
</dbReference>
<sequence length="397" mass="42689">MSSAALIRGVRKKATILMTDVLSVDNYVHPIPALKVVQPRECAQPGTDTYRRPGAMVGHTPVLRISAPLTPPDRGFWAKLEGFNPGGSMKDRPALHMVEAARARGELTPGARIVESTSGSLGLGLALAGQAYGHPVTVVTDTGMEPIVRHMLAAYGAQVDLVTEPHPIGGWQQARKDRVAQVLADHPGSWCPDQYSNPDNITGYRSLALELLDQLGNVDVLVCSVGTGGHSAGVARVLRQFNPDMKLIGVDTIGSTIFGQPATTRLMRGLGSSIHPANIDYHAFNEVHWVAPHEAVWAARALAATHHSSGGWSVGAVVLVAGWAARTMSADTTIAAVFPDGPQRYFDTIYNDDYCRQHGLLDHLPPAEPVVITHPDEQVVQSWTRCATVLDPTRTMR</sequence>
<dbReference type="InterPro" id="IPR050214">
    <property type="entry name" value="Cys_Synth/Cystath_Beta-Synth"/>
</dbReference>
<dbReference type="InterPro" id="IPR001216">
    <property type="entry name" value="P-phosphate_BS"/>
</dbReference>
<proteinExistence type="predicted"/>
<evidence type="ECO:0000256" key="1">
    <source>
        <dbReference type="ARBA" id="ARBA00001933"/>
    </source>
</evidence>
<protein>
    <submittedName>
        <fullName evidence="4">Pyridoxal phosphate-dependent protein CysK2</fullName>
    </submittedName>
</protein>
<gene>
    <name evidence="4" type="primary">cysK2_5</name>
    <name evidence="4" type="ORF">SRL2020028_62870</name>
</gene>
<dbReference type="AlphaFoldDB" id="A0AA37UZY7"/>
<keyword evidence="2" id="KW-0663">Pyridoxal phosphate</keyword>
<evidence type="ECO:0000313" key="5">
    <source>
        <dbReference type="Proteomes" id="UP001165663"/>
    </source>
</evidence>
<dbReference type="GO" id="GO:0006535">
    <property type="term" value="P:cysteine biosynthetic process from serine"/>
    <property type="evidence" value="ECO:0007669"/>
    <property type="project" value="InterPro"/>
</dbReference>
<dbReference type="InterPro" id="IPR036052">
    <property type="entry name" value="TrpB-like_PALP_sf"/>
</dbReference>
<comment type="cofactor">
    <cofactor evidence="1">
        <name>pyridoxal 5'-phosphate</name>
        <dbReference type="ChEBI" id="CHEBI:597326"/>
    </cofactor>
</comment>
<dbReference type="SUPFAM" id="SSF53686">
    <property type="entry name" value="Tryptophan synthase beta subunit-like PLP-dependent enzymes"/>
    <property type="match status" value="1"/>
</dbReference>
<comment type="caution">
    <text evidence="4">The sequence shown here is derived from an EMBL/GenBank/DDBJ whole genome shotgun (WGS) entry which is preliminary data.</text>
</comment>
<evidence type="ECO:0000256" key="2">
    <source>
        <dbReference type="ARBA" id="ARBA00022898"/>
    </source>
</evidence>
<accession>A0AA37UZY7</accession>
<reference evidence="4" key="1">
    <citation type="submission" date="2022-07" db="EMBL/GenBank/DDBJ databases">
        <title>Mycobacterium kiyosense sp. nov., scotochromogenic slow-glowing species isolated from respiratory specimens.</title>
        <authorList>
            <person name="Fukano H."/>
            <person name="Kazumi Y."/>
            <person name="Sakagami N."/>
            <person name="Ato M."/>
            <person name="Mitarai S."/>
            <person name="Hoshino Y."/>
        </authorList>
    </citation>
    <scope>NUCLEOTIDE SEQUENCE</scope>
    <source>
        <strain evidence="4">SRL2020-028</strain>
    </source>
</reference>
<dbReference type="Proteomes" id="UP001165663">
    <property type="component" value="Unassembled WGS sequence"/>
</dbReference>
<name>A0AA37UZY7_9MYCO</name>